<dbReference type="GO" id="GO:0005634">
    <property type="term" value="C:nucleus"/>
    <property type="evidence" value="ECO:0007669"/>
    <property type="project" value="UniProtKB-SubCell"/>
</dbReference>
<dbReference type="STRING" id="4565.A0A3B6NPC3"/>
<dbReference type="Gramene" id="TraesPARA_EIv1.0_1930770.1">
    <property type="protein sequence ID" value="TraesPARA_EIv1.0_1930770.1.CDS"/>
    <property type="gene ID" value="TraesPARA_EIv1.0_1930770"/>
</dbReference>
<dbReference type="Gramene" id="TraesJUL6A03G03331120.1">
    <property type="protein sequence ID" value="TraesJUL6A03G03331120.1"/>
    <property type="gene ID" value="TraesJUL6A03G03331120"/>
</dbReference>
<dbReference type="Gramene" id="TraesLDM6A03G03308400.1">
    <property type="protein sequence ID" value="TraesLDM6A03G03308400.1"/>
    <property type="gene ID" value="TraesLDM6A03G03308400"/>
</dbReference>
<dbReference type="OrthoDB" id="663550at2759"/>
<name>A0A3B6NPC3_WHEAT</name>
<dbReference type="Gene3D" id="1.10.1240.40">
    <property type="entry name" value="ENT domain"/>
    <property type="match status" value="1"/>
</dbReference>
<keyword evidence="2" id="KW-0539">Nucleus</keyword>
<evidence type="ECO:0000256" key="1">
    <source>
        <dbReference type="ARBA" id="ARBA00004123"/>
    </source>
</evidence>
<evidence type="ECO:0000256" key="2">
    <source>
        <dbReference type="ARBA" id="ARBA00023242"/>
    </source>
</evidence>
<dbReference type="PANTHER" id="PTHR31917">
    <property type="entry name" value="AGENET DOMAIN-CONTAINING PROTEIN-RELATED"/>
    <property type="match status" value="1"/>
</dbReference>
<dbReference type="Gramene" id="TraesJAG6A03G03299320.1">
    <property type="protein sequence ID" value="TraesJAG6A03G03299320.1"/>
    <property type="gene ID" value="TraesJAG6A03G03299320"/>
</dbReference>
<evidence type="ECO:0000313" key="5">
    <source>
        <dbReference type="EnsemblPlants" id="TraesCS6A02G177100.1"/>
    </source>
</evidence>
<dbReference type="OMA" id="VFDSYAW"/>
<dbReference type="Gramene" id="TraesLAC6A03G03259910.1">
    <property type="protein sequence ID" value="TraesLAC6A03G03259910.1"/>
    <property type="gene ID" value="TraesLAC6A03G03259910"/>
</dbReference>
<reference evidence="5" key="2">
    <citation type="submission" date="2018-10" db="UniProtKB">
        <authorList>
            <consortium name="EnsemblPlants"/>
        </authorList>
    </citation>
    <scope>IDENTIFICATION</scope>
</reference>
<dbReference type="InterPro" id="IPR005491">
    <property type="entry name" value="ENT_dom"/>
</dbReference>
<dbReference type="AlphaFoldDB" id="A0A3B6NPC3"/>
<reference evidence="5" key="1">
    <citation type="submission" date="2018-08" db="EMBL/GenBank/DDBJ databases">
        <authorList>
            <person name="Rossello M."/>
        </authorList>
    </citation>
    <scope>NUCLEOTIDE SEQUENCE [LARGE SCALE GENOMIC DNA]</scope>
    <source>
        <strain evidence="5">cv. Chinese Spring</strain>
    </source>
</reference>
<gene>
    <name evidence="5" type="primary">LOC123127260</name>
</gene>
<dbReference type="SMR" id="A0A3B6NPC3"/>
<comment type="subcellular location">
    <subcellularLocation>
        <location evidence="1">Nucleus</location>
    </subcellularLocation>
</comment>
<feature type="domain" description="ENT" evidence="4">
    <location>
        <begin position="325"/>
        <end position="387"/>
    </location>
</feature>
<dbReference type="InterPro" id="IPR008395">
    <property type="entry name" value="Agenet-like_dom"/>
</dbReference>
<proteinExistence type="predicted"/>
<dbReference type="SMART" id="SM01191">
    <property type="entry name" value="ENT"/>
    <property type="match status" value="1"/>
</dbReference>
<dbReference type="Gramene" id="TraesSTA6A03G03295490.1">
    <property type="protein sequence ID" value="TraesSTA6A03G03295490.1"/>
    <property type="gene ID" value="TraesSTA6A03G03295490"/>
</dbReference>
<sequence length="387" mass="42737">MKFRKGGKVEVLQKAEAPFGSWRPAEILSGNGHTYLVSYDPCLLDGSLAIERVPRKVIRPSPPSPDGLVCWVPGDILEVFDSYSWKVVEVVRLLGHEYYLVRLLGSSLELRVDASNLRTRQLWQDGKWVALPKDSARCAAGSHRSRTKGGNSGGSHLLLKNKNVFEDNMSRGMKRKTSAASAFPMQRSEVTKRFQTSRRDGRRQHLGPGDSLHLMDKVDAVDSPCLMLGEKCMHDSLNNRANGFPKTNLAVVNANVDYQYPSVTTQDSDTDSAASSVGSCNPYGSPYRQAHPQEYDSGDICSRTDDDDEASVSGTESPLPIKGGLGEETHLLELHAYRATMMALYAYGSISWEQEALMTNLRLTLNISTDEHLSELRNLANSAVCSR</sequence>
<accession>A0A3B6NPC3</accession>
<dbReference type="RefSeq" id="XP_044402821.1">
    <property type="nucleotide sequence ID" value="XM_044546886.1"/>
</dbReference>
<dbReference type="Pfam" id="PF03735">
    <property type="entry name" value="ENT"/>
    <property type="match status" value="1"/>
</dbReference>
<keyword evidence="6" id="KW-1185">Reference proteome</keyword>
<dbReference type="Gramene" id="TraesCLE_scaffold_047638_01G000100.1">
    <property type="protein sequence ID" value="TraesCLE_scaffold_047638_01G000100.1"/>
    <property type="gene ID" value="TraesCLE_scaffold_047638_01G000100"/>
</dbReference>
<dbReference type="SMART" id="SM00743">
    <property type="entry name" value="Agenet"/>
    <property type="match status" value="2"/>
</dbReference>
<evidence type="ECO:0000256" key="3">
    <source>
        <dbReference type="SAM" id="MobiDB-lite"/>
    </source>
</evidence>
<dbReference type="PROSITE" id="PS51138">
    <property type="entry name" value="ENT"/>
    <property type="match status" value="1"/>
</dbReference>
<evidence type="ECO:0000259" key="4">
    <source>
        <dbReference type="PROSITE" id="PS51138"/>
    </source>
</evidence>
<dbReference type="Gramene" id="TraesMAC6A03G03304470.1">
    <property type="protein sequence ID" value="TraesMAC6A03G03304470.1"/>
    <property type="gene ID" value="TraesMAC6A03G03304470"/>
</dbReference>
<dbReference type="GeneID" id="123127260"/>
<dbReference type="Gramene" id="TraesCS6A03G0439800.1">
    <property type="protein sequence ID" value="TraesCS6A03G0439800.1.CDS"/>
    <property type="gene ID" value="TraesCS6A03G0439800"/>
</dbReference>
<dbReference type="PANTHER" id="PTHR31917:SF5">
    <property type="entry name" value="OS02G0204500 PROTEIN"/>
    <property type="match status" value="1"/>
</dbReference>
<feature type="region of interest" description="Disordered" evidence="3">
    <location>
        <begin position="176"/>
        <end position="211"/>
    </location>
</feature>
<dbReference type="Gramene" id="TraesSYM6A03G03245900.1">
    <property type="protein sequence ID" value="TraesSYM6A03G03245900.1"/>
    <property type="gene ID" value="TraesSYM6A03G03245900"/>
</dbReference>
<dbReference type="InterPro" id="IPR036142">
    <property type="entry name" value="ENT_dom-like_sf"/>
</dbReference>
<dbReference type="Gramene" id="TraesNOR6A03G03336570.1">
    <property type="protein sequence ID" value="TraesNOR6A03G03336570.1"/>
    <property type="gene ID" value="TraesNOR6A03G03336570"/>
</dbReference>
<dbReference type="InterPro" id="IPR014002">
    <property type="entry name" value="Agenet_dom_plant"/>
</dbReference>
<dbReference type="Proteomes" id="UP000019116">
    <property type="component" value="Chromosome 6A"/>
</dbReference>
<feature type="region of interest" description="Disordered" evidence="3">
    <location>
        <begin position="283"/>
        <end position="324"/>
    </location>
</feature>
<dbReference type="SUPFAM" id="SSF158639">
    <property type="entry name" value="ENT-like"/>
    <property type="match status" value="1"/>
</dbReference>
<dbReference type="Gramene" id="TraesCAD_scaffold_023772_01G000100.1">
    <property type="protein sequence ID" value="TraesCAD_scaffold_023772_01G000100.1"/>
    <property type="gene ID" value="TraesCAD_scaffold_023772_01G000100"/>
</dbReference>
<organism evidence="5">
    <name type="scientific">Triticum aestivum</name>
    <name type="common">Wheat</name>
    <dbReference type="NCBI Taxonomy" id="4565"/>
    <lineage>
        <taxon>Eukaryota</taxon>
        <taxon>Viridiplantae</taxon>
        <taxon>Streptophyta</taxon>
        <taxon>Embryophyta</taxon>
        <taxon>Tracheophyta</taxon>
        <taxon>Spermatophyta</taxon>
        <taxon>Magnoliopsida</taxon>
        <taxon>Liliopsida</taxon>
        <taxon>Poales</taxon>
        <taxon>Poaceae</taxon>
        <taxon>BOP clade</taxon>
        <taxon>Pooideae</taxon>
        <taxon>Triticodae</taxon>
        <taxon>Triticeae</taxon>
        <taxon>Triticinae</taxon>
        <taxon>Triticum</taxon>
    </lineage>
</organism>
<protein>
    <recommendedName>
        <fullName evidence="4">ENT domain-containing protein</fullName>
    </recommendedName>
</protein>
<dbReference type="Gramene" id="TraesCS6A02G177100.1">
    <property type="protein sequence ID" value="TraesCS6A02G177100.1"/>
    <property type="gene ID" value="TraesCS6A02G177100"/>
</dbReference>
<evidence type="ECO:0000313" key="6">
    <source>
        <dbReference type="Proteomes" id="UP000019116"/>
    </source>
</evidence>
<dbReference type="Pfam" id="PF05641">
    <property type="entry name" value="Agenet"/>
    <property type="match status" value="1"/>
</dbReference>
<dbReference type="EnsemblPlants" id="TraesCS6A02G177100.1">
    <property type="protein sequence ID" value="TraesCS6A02G177100.1"/>
    <property type="gene ID" value="TraesCS6A02G177100"/>
</dbReference>